<dbReference type="Proteomes" id="UP000243723">
    <property type="component" value="Unassembled WGS sequence"/>
</dbReference>
<reference evidence="2 3" key="1">
    <citation type="submission" date="2017-05" db="EMBL/GenBank/DDBJ databases">
        <title>Draft genome sequence of Elsinoe australis.</title>
        <authorList>
            <person name="Cheng Q."/>
        </authorList>
    </citation>
    <scope>NUCLEOTIDE SEQUENCE [LARGE SCALE GENOMIC DNA]</scope>
    <source>
        <strain evidence="2 3">NL1</strain>
    </source>
</reference>
<feature type="chain" id="PRO_5015202208" description="Apple domain-containing protein" evidence="1">
    <location>
        <begin position="20"/>
        <end position="650"/>
    </location>
</feature>
<dbReference type="EMBL" id="NHZQ01000422">
    <property type="protein sequence ID" value="PSK35903.1"/>
    <property type="molecule type" value="Genomic_DNA"/>
</dbReference>
<keyword evidence="1" id="KW-0732">Signal</keyword>
<gene>
    <name evidence="2" type="ORF">B9Z65_5718</name>
</gene>
<evidence type="ECO:0000256" key="1">
    <source>
        <dbReference type="SAM" id="SignalP"/>
    </source>
</evidence>
<evidence type="ECO:0000313" key="3">
    <source>
        <dbReference type="Proteomes" id="UP000243723"/>
    </source>
</evidence>
<dbReference type="PANTHER" id="PTHR36578">
    <property type="entry name" value="CHROMOSOME 15, WHOLE GENOME SHOTGUN SEQUENCE"/>
    <property type="match status" value="1"/>
</dbReference>
<keyword evidence="3" id="KW-1185">Reference proteome</keyword>
<protein>
    <recommendedName>
        <fullName evidence="4">Apple domain-containing protein</fullName>
    </recommendedName>
</protein>
<name>A0A2P7YIU2_9PEZI</name>
<evidence type="ECO:0008006" key="4">
    <source>
        <dbReference type="Google" id="ProtNLM"/>
    </source>
</evidence>
<accession>A0A2P7YIU2</accession>
<organism evidence="2 3">
    <name type="scientific">Elsinoe australis</name>
    <dbReference type="NCBI Taxonomy" id="40998"/>
    <lineage>
        <taxon>Eukaryota</taxon>
        <taxon>Fungi</taxon>
        <taxon>Dikarya</taxon>
        <taxon>Ascomycota</taxon>
        <taxon>Pezizomycotina</taxon>
        <taxon>Dothideomycetes</taxon>
        <taxon>Dothideomycetidae</taxon>
        <taxon>Myriangiales</taxon>
        <taxon>Elsinoaceae</taxon>
        <taxon>Elsinoe</taxon>
    </lineage>
</organism>
<feature type="signal peptide" evidence="1">
    <location>
        <begin position="1"/>
        <end position="19"/>
    </location>
</feature>
<dbReference type="AlphaFoldDB" id="A0A2P7YIU2"/>
<dbReference type="OrthoDB" id="271448at2759"/>
<dbReference type="STRING" id="40998.A0A2P7YIU2"/>
<sequence length="650" mass="66398">MHHPKAIITAAALVGLAAASPAPQNLDLGAILNAPQATISGPSLAAISQTSVINTAAIIASISQVVSTSATAQITGAAALNAANILPSGKSKRDVGSAGLEKRGLLDSLLALAGLKLQSTAVSAQIAAATSAISTVTNVLSCASINALTYATTKNQYTVRCGMDVATYGDIGNALGTGFTDCLSKCDAFSGCCAVTWAQQSKICYFKNLKGLSTAPMALAGADIAFLPSLYPAGLSGLSTSASKAATSAAAVVTSQAAAVVTSSASVAVKAASSSAAAAVSTVSSAASVVSSTTAAAIQTDGGMGLSGGAPAVAPTSAPAVSSATSALSTGGSATTSSDGACATTPEDGTYCGFINPEDPCAPQPDAFGPNITNPDTVDNWMSQASFQNAALNAVTPDGWVRTFNNMNGSTSASSYMGLWTLKAYDPSQCAAICTNNTGCTSFNIFIERDPSLNPCKNDSTAYTPWGYWCPLPSSITNYKCTLWGSNIDASTATNMGGWRGDFNVVITGSNGYDKTNITTPVKVPIYDPPQNCSNQAINGGSYWMGSKFFSGPFNPTLCHAYANATNIANEAAAIKANQTTFTPCQMFNAYHIYKNNAPMGTYCSLYDAQLSTKWASVQGTWSGRNYYGVRNSWQYQRTTPHSGKCGSGY</sequence>
<evidence type="ECO:0000313" key="2">
    <source>
        <dbReference type="EMBL" id="PSK35903.1"/>
    </source>
</evidence>
<proteinExistence type="predicted"/>
<comment type="caution">
    <text evidence="2">The sequence shown here is derived from an EMBL/GenBank/DDBJ whole genome shotgun (WGS) entry which is preliminary data.</text>
</comment>
<dbReference type="PANTHER" id="PTHR36578:SF1">
    <property type="entry name" value="APPLE DOMAIN-CONTAINING PROTEIN"/>
    <property type="match status" value="1"/>
</dbReference>